<sequence>MAKPFRCNPLFIIFLFLLTLSLAPPFSAEPPPQPPSAACKSTPFHKLCLSMLSAFRRSPSNPDNYGKFSVKQCLKHARKLSDSIADFTANNTKQKLLLTSSEIGALDDCRQLQELTAEYLELIAGELKSATSNMSAALVCRVQSLLSAVVTNQQTCFDGLAEAGSGIAASLAAPLGDAAALYRVSLGLVTHAMGRRRRRGAAVSGRRGAMELNWARFPTSQIFEILHLPNKSTRQRRILEELLGGGIHVNATVTVSPYGGANFTSINDAVALAPNNSVVDDGYFVIYAKQGYYEEYVVVPRSKKNIMLIGDGINATVITGNRSVVDGWTTFNSATFVVYGERFVAMGITFQNTAGPEKHQAVAARNNADISTFYRCSFLGYQDTLYAHSLRQFYRDCDIYGTVDFIFGNAAAIFQNCNLYARKPMPDQKIAFTAQGRTDPNQNTGISIQNCTIGAAPDLAGEFVSSGDTSNVTLTNYLGRPWKEYSRTVYMQSYIGEFINPVGWLEWNGTNGLDTLYYGEYENYGPGSNTSSRVRWPGYTVMNATQAFNFTVYNFTMGDTWLPNTTIPFSAGLMH</sequence>
<proteinExistence type="inferred from homology"/>
<feature type="domain" description="Pectinesterase inhibitor" evidence="14">
    <location>
        <begin position="30"/>
        <end position="188"/>
    </location>
</feature>
<dbReference type="GO" id="GO:0042545">
    <property type="term" value="P:cell wall modification"/>
    <property type="evidence" value="ECO:0007669"/>
    <property type="project" value="UniProtKB-UniRule"/>
</dbReference>
<feature type="signal peptide" evidence="13">
    <location>
        <begin position="1"/>
        <end position="28"/>
    </location>
</feature>
<evidence type="ECO:0000256" key="6">
    <source>
        <dbReference type="ARBA" id="ARBA00022512"/>
    </source>
</evidence>
<keyword evidence="16" id="KW-1185">Reference proteome</keyword>
<dbReference type="Pfam" id="PF01095">
    <property type="entry name" value="Pectinesterase"/>
    <property type="match status" value="1"/>
</dbReference>
<comment type="subcellular location">
    <subcellularLocation>
        <location evidence="1">Secreted</location>
        <location evidence="1">Cell wall</location>
    </subcellularLocation>
</comment>
<organism evidence="15 16">
    <name type="scientific">Perilla frutescens var. hirtella</name>
    <name type="common">Perilla citriodora</name>
    <name type="synonym">Perilla setoyensis</name>
    <dbReference type="NCBI Taxonomy" id="608512"/>
    <lineage>
        <taxon>Eukaryota</taxon>
        <taxon>Viridiplantae</taxon>
        <taxon>Streptophyta</taxon>
        <taxon>Embryophyta</taxon>
        <taxon>Tracheophyta</taxon>
        <taxon>Spermatophyta</taxon>
        <taxon>Magnoliopsida</taxon>
        <taxon>eudicotyledons</taxon>
        <taxon>Gunneridae</taxon>
        <taxon>Pentapetalae</taxon>
        <taxon>asterids</taxon>
        <taxon>lamiids</taxon>
        <taxon>Lamiales</taxon>
        <taxon>Lamiaceae</taxon>
        <taxon>Nepetoideae</taxon>
        <taxon>Elsholtzieae</taxon>
        <taxon>Perilla</taxon>
    </lineage>
</organism>
<keyword evidence="9 13" id="KW-0063">Aspartyl esterase</keyword>
<comment type="similarity">
    <text evidence="4">In the C-terminal section; belongs to the pectinesterase family.</text>
</comment>
<comment type="pathway">
    <text evidence="2 13">Glycan metabolism; pectin degradation; 2-dehydro-3-deoxy-D-gluconate from pectin: step 1/5.</text>
</comment>
<evidence type="ECO:0000256" key="11">
    <source>
        <dbReference type="ARBA" id="ARBA00047928"/>
    </source>
</evidence>
<dbReference type="GO" id="GO:0030599">
    <property type="term" value="F:pectinesterase activity"/>
    <property type="evidence" value="ECO:0007669"/>
    <property type="project" value="UniProtKB-UniRule"/>
</dbReference>
<dbReference type="SUPFAM" id="SSF101148">
    <property type="entry name" value="Plant invertase/pectin methylesterase inhibitor"/>
    <property type="match status" value="1"/>
</dbReference>
<dbReference type="PROSITE" id="PS00503">
    <property type="entry name" value="PECTINESTERASE_2"/>
    <property type="match status" value="1"/>
</dbReference>
<keyword evidence="6" id="KW-0134">Cell wall</keyword>
<feature type="active site" evidence="12">
    <location>
        <position position="404"/>
    </location>
</feature>
<dbReference type="Gene3D" id="1.20.140.40">
    <property type="entry name" value="Invertase/pectin methylesterase inhibitor family protein"/>
    <property type="match status" value="1"/>
</dbReference>
<dbReference type="Proteomes" id="UP001190926">
    <property type="component" value="Unassembled WGS sequence"/>
</dbReference>
<keyword evidence="10" id="KW-0961">Cell wall biogenesis/degradation</keyword>
<comment type="catalytic activity">
    <reaction evidence="11 13">
        <text>[(1-&gt;4)-alpha-D-galacturonosyl methyl ester](n) + n H2O = [(1-&gt;4)-alpha-D-galacturonosyl](n) + n methanol + n H(+)</text>
        <dbReference type="Rhea" id="RHEA:22380"/>
        <dbReference type="Rhea" id="RHEA-COMP:14570"/>
        <dbReference type="Rhea" id="RHEA-COMP:14573"/>
        <dbReference type="ChEBI" id="CHEBI:15377"/>
        <dbReference type="ChEBI" id="CHEBI:15378"/>
        <dbReference type="ChEBI" id="CHEBI:17790"/>
        <dbReference type="ChEBI" id="CHEBI:140522"/>
        <dbReference type="ChEBI" id="CHEBI:140523"/>
        <dbReference type="EC" id="3.1.1.11"/>
    </reaction>
</comment>
<dbReference type="EMBL" id="SDAM02004710">
    <property type="protein sequence ID" value="KAH6820016.1"/>
    <property type="molecule type" value="Genomic_DNA"/>
</dbReference>
<evidence type="ECO:0000256" key="8">
    <source>
        <dbReference type="ARBA" id="ARBA00022801"/>
    </source>
</evidence>
<dbReference type="SMART" id="SM00856">
    <property type="entry name" value="PMEI"/>
    <property type="match status" value="1"/>
</dbReference>
<protein>
    <recommendedName>
        <fullName evidence="5 13">Pectinesterase</fullName>
        <ecNumber evidence="5 13">3.1.1.11</ecNumber>
    </recommendedName>
</protein>
<dbReference type="InterPro" id="IPR011050">
    <property type="entry name" value="Pectin_lyase_fold/virulence"/>
</dbReference>
<dbReference type="InterPro" id="IPR033131">
    <property type="entry name" value="Pectinesterase_Asp_AS"/>
</dbReference>
<keyword evidence="8 13" id="KW-0378">Hydrolase</keyword>
<reference evidence="15 16" key="1">
    <citation type="journal article" date="2021" name="Nat. Commun.">
        <title>Incipient diploidization of the medicinal plant Perilla within 10,000 years.</title>
        <authorList>
            <person name="Zhang Y."/>
            <person name="Shen Q."/>
            <person name="Leng L."/>
            <person name="Zhang D."/>
            <person name="Chen S."/>
            <person name="Shi Y."/>
            <person name="Ning Z."/>
            <person name="Chen S."/>
        </authorList>
    </citation>
    <scope>NUCLEOTIDE SEQUENCE [LARGE SCALE GENOMIC DNA]</scope>
    <source>
        <strain evidence="16">cv. PC099</strain>
    </source>
</reference>
<dbReference type="Gene3D" id="2.160.20.10">
    <property type="entry name" value="Single-stranded right-handed beta-helix, Pectin lyase-like"/>
    <property type="match status" value="1"/>
</dbReference>
<gene>
    <name evidence="15" type="ORF">C2S53_012884</name>
</gene>
<dbReference type="FunFam" id="2.160.20.10:FF:000001">
    <property type="entry name" value="Pectinesterase"/>
    <property type="match status" value="1"/>
</dbReference>
<dbReference type="GO" id="GO:0045490">
    <property type="term" value="P:pectin catabolic process"/>
    <property type="evidence" value="ECO:0007669"/>
    <property type="project" value="UniProtKB-UniRule"/>
</dbReference>
<dbReference type="Pfam" id="PF04043">
    <property type="entry name" value="PMEI"/>
    <property type="match status" value="1"/>
</dbReference>
<dbReference type="EC" id="3.1.1.11" evidence="5 13"/>
<dbReference type="GO" id="GO:0004857">
    <property type="term" value="F:enzyme inhibitor activity"/>
    <property type="evidence" value="ECO:0007669"/>
    <property type="project" value="InterPro"/>
</dbReference>
<evidence type="ECO:0000259" key="14">
    <source>
        <dbReference type="SMART" id="SM00856"/>
    </source>
</evidence>
<name>A0AAD4NYT3_PERFH</name>
<dbReference type="InterPro" id="IPR035513">
    <property type="entry name" value="Invertase/methylesterase_inhib"/>
</dbReference>
<keyword evidence="7" id="KW-0964">Secreted</keyword>
<dbReference type="PANTHER" id="PTHR31707">
    <property type="entry name" value="PECTINESTERASE"/>
    <property type="match status" value="1"/>
</dbReference>
<dbReference type="InterPro" id="IPR006501">
    <property type="entry name" value="Pectinesterase_inhib_dom"/>
</dbReference>
<evidence type="ECO:0000256" key="12">
    <source>
        <dbReference type="PROSITE-ProRule" id="PRU10040"/>
    </source>
</evidence>
<evidence type="ECO:0000256" key="13">
    <source>
        <dbReference type="RuleBase" id="RU000589"/>
    </source>
</evidence>
<evidence type="ECO:0000313" key="16">
    <source>
        <dbReference type="Proteomes" id="UP001190926"/>
    </source>
</evidence>
<feature type="chain" id="PRO_5041765439" description="Pectinesterase" evidence="13">
    <location>
        <begin position="29"/>
        <end position="575"/>
    </location>
</feature>
<dbReference type="NCBIfam" id="TIGR01614">
    <property type="entry name" value="PME_inhib"/>
    <property type="match status" value="1"/>
</dbReference>
<dbReference type="InterPro" id="IPR012334">
    <property type="entry name" value="Pectin_lyas_fold"/>
</dbReference>
<dbReference type="InterPro" id="IPR000070">
    <property type="entry name" value="Pectinesterase_cat"/>
</dbReference>
<evidence type="ECO:0000256" key="10">
    <source>
        <dbReference type="ARBA" id="ARBA00023316"/>
    </source>
</evidence>
<evidence type="ECO:0000256" key="4">
    <source>
        <dbReference type="ARBA" id="ARBA00007786"/>
    </source>
</evidence>
<evidence type="ECO:0000256" key="9">
    <source>
        <dbReference type="ARBA" id="ARBA00023085"/>
    </source>
</evidence>
<accession>A0AAD4NYT3</accession>
<evidence type="ECO:0000256" key="5">
    <source>
        <dbReference type="ARBA" id="ARBA00013229"/>
    </source>
</evidence>
<comment type="similarity">
    <text evidence="3">In the N-terminal section; belongs to the PMEI family.</text>
</comment>
<dbReference type="AlphaFoldDB" id="A0AAD4NYT3"/>
<evidence type="ECO:0000256" key="3">
    <source>
        <dbReference type="ARBA" id="ARBA00006027"/>
    </source>
</evidence>
<evidence type="ECO:0000313" key="15">
    <source>
        <dbReference type="EMBL" id="KAH6820016.1"/>
    </source>
</evidence>
<keyword evidence="13" id="KW-0732">Signal</keyword>
<evidence type="ECO:0000256" key="1">
    <source>
        <dbReference type="ARBA" id="ARBA00004191"/>
    </source>
</evidence>
<evidence type="ECO:0000256" key="2">
    <source>
        <dbReference type="ARBA" id="ARBA00005184"/>
    </source>
</evidence>
<evidence type="ECO:0000256" key="7">
    <source>
        <dbReference type="ARBA" id="ARBA00022525"/>
    </source>
</evidence>
<dbReference type="CDD" id="cd15798">
    <property type="entry name" value="PMEI-like_3"/>
    <property type="match status" value="1"/>
</dbReference>
<comment type="caution">
    <text evidence="15">The sequence shown here is derived from an EMBL/GenBank/DDBJ whole genome shotgun (WGS) entry which is preliminary data.</text>
</comment>
<dbReference type="SUPFAM" id="SSF51126">
    <property type="entry name" value="Pectin lyase-like"/>
    <property type="match status" value="1"/>
</dbReference>